<accession>A0A540LWP8</accession>
<evidence type="ECO:0000313" key="1">
    <source>
        <dbReference type="EMBL" id="TQD90931.1"/>
    </source>
</evidence>
<comment type="caution">
    <text evidence="1">The sequence shown here is derived from an EMBL/GenBank/DDBJ whole genome shotgun (WGS) entry which is preliminary data.</text>
</comment>
<protein>
    <submittedName>
        <fullName evidence="1">Uncharacterized protein</fullName>
    </submittedName>
</protein>
<keyword evidence="2" id="KW-1185">Reference proteome</keyword>
<dbReference type="EMBL" id="VIEB01000438">
    <property type="protein sequence ID" value="TQD90931.1"/>
    <property type="molecule type" value="Genomic_DNA"/>
</dbReference>
<dbReference type="STRING" id="106549.A0A540LWP8"/>
<organism evidence="1 2">
    <name type="scientific">Malus baccata</name>
    <name type="common">Siberian crab apple</name>
    <name type="synonym">Pyrus baccata</name>
    <dbReference type="NCBI Taxonomy" id="106549"/>
    <lineage>
        <taxon>Eukaryota</taxon>
        <taxon>Viridiplantae</taxon>
        <taxon>Streptophyta</taxon>
        <taxon>Embryophyta</taxon>
        <taxon>Tracheophyta</taxon>
        <taxon>Spermatophyta</taxon>
        <taxon>Magnoliopsida</taxon>
        <taxon>eudicotyledons</taxon>
        <taxon>Gunneridae</taxon>
        <taxon>Pentapetalae</taxon>
        <taxon>rosids</taxon>
        <taxon>fabids</taxon>
        <taxon>Rosales</taxon>
        <taxon>Rosaceae</taxon>
        <taxon>Amygdaloideae</taxon>
        <taxon>Maleae</taxon>
        <taxon>Malus</taxon>
    </lineage>
</organism>
<reference evidence="1 2" key="1">
    <citation type="journal article" date="2019" name="G3 (Bethesda)">
        <title>Sequencing of a Wild Apple (Malus baccata) Genome Unravels the Differences Between Cultivated and Wild Apple Species Regarding Disease Resistance and Cold Tolerance.</title>
        <authorList>
            <person name="Chen X."/>
        </authorList>
    </citation>
    <scope>NUCLEOTIDE SEQUENCE [LARGE SCALE GENOMIC DNA]</scope>
    <source>
        <strain evidence="2">cv. Shandingzi</strain>
        <tissue evidence="1">Leaves</tissue>
    </source>
</reference>
<evidence type="ECO:0000313" key="2">
    <source>
        <dbReference type="Proteomes" id="UP000315295"/>
    </source>
</evidence>
<dbReference type="Proteomes" id="UP000315295">
    <property type="component" value="Unassembled WGS sequence"/>
</dbReference>
<dbReference type="AlphaFoldDB" id="A0A540LWP8"/>
<name>A0A540LWP8_MALBA</name>
<proteinExistence type="predicted"/>
<sequence>MDAVESGILSRGDADKDRVEKCKLKWQKLLKRIWALGPSQSDEGEASHHQPEQYGIFRGQVMTTIKDACREAVLQKKPRLVEAMYFCELNTSTEHLSSM</sequence>
<gene>
    <name evidence="1" type="ORF">C1H46_023534</name>
</gene>